<evidence type="ECO:0000313" key="11">
    <source>
        <dbReference type="Proteomes" id="UP000249061"/>
    </source>
</evidence>
<dbReference type="InterPro" id="IPR003661">
    <property type="entry name" value="HisK_dim/P_dom"/>
</dbReference>
<dbReference type="CDD" id="cd00075">
    <property type="entry name" value="HATPase"/>
    <property type="match status" value="1"/>
</dbReference>
<name>A0A2W5SPQ7_9BACT</name>
<dbReference type="InterPro" id="IPR003594">
    <property type="entry name" value="HATPase_dom"/>
</dbReference>
<dbReference type="FunFam" id="1.10.287.130:FF:000001">
    <property type="entry name" value="Two-component sensor histidine kinase"/>
    <property type="match status" value="1"/>
</dbReference>
<dbReference type="InterPro" id="IPR050736">
    <property type="entry name" value="Sensor_HK_Regulatory"/>
</dbReference>
<dbReference type="Pfam" id="PF00512">
    <property type="entry name" value="HisKA"/>
    <property type="match status" value="1"/>
</dbReference>
<dbReference type="AlphaFoldDB" id="A0A2W5SPQ7"/>
<feature type="domain" description="Histidine kinase" evidence="9">
    <location>
        <begin position="287"/>
        <end position="506"/>
    </location>
</feature>
<evidence type="ECO:0000256" key="2">
    <source>
        <dbReference type="ARBA" id="ARBA00012438"/>
    </source>
</evidence>
<keyword evidence="4" id="KW-0808">Transferase</keyword>
<evidence type="ECO:0000259" key="9">
    <source>
        <dbReference type="PROSITE" id="PS50109"/>
    </source>
</evidence>
<keyword evidence="3" id="KW-0597">Phosphoprotein</keyword>
<organism evidence="10 11">
    <name type="scientific">Archangium gephyra</name>
    <dbReference type="NCBI Taxonomy" id="48"/>
    <lineage>
        <taxon>Bacteria</taxon>
        <taxon>Pseudomonadati</taxon>
        <taxon>Myxococcota</taxon>
        <taxon>Myxococcia</taxon>
        <taxon>Myxococcales</taxon>
        <taxon>Cystobacterineae</taxon>
        <taxon>Archangiaceae</taxon>
        <taxon>Archangium</taxon>
    </lineage>
</organism>
<keyword evidence="7 8" id="KW-0472">Membrane</keyword>
<dbReference type="CDD" id="cd00082">
    <property type="entry name" value="HisKA"/>
    <property type="match status" value="1"/>
</dbReference>
<evidence type="ECO:0000256" key="1">
    <source>
        <dbReference type="ARBA" id="ARBA00000085"/>
    </source>
</evidence>
<protein>
    <recommendedName>
        <fullName evidence="2">histidine kinase</fullName>
        <ecNumber evidence="2">2.7.13.3</ecNumber>
    </recommendedName>
</protein>
<dbReference type="Proteomes" id="UP000249061">
    <property type="component" value="Unassembled WGS sequence"/>
</dbReference>
<dbReference type="PANTHER" id="PTHR43711">
    <property type="entry name" value="TWO-COMPONENT HISTIDINE KINASE"/>
    <property type="match status" value="1"/>
</dbReference>
<evidence type="ECO:0000256" key="5">
    <source>
        <dbReference type="ARBA" id="ARBA00022777"/>
    </source>
</evidence>
<dbReference type="Gene3D" id="3.30.565.10">
    <property type="entry name" value="Histidine kinase-like ATPase, C-terminal domain"/>
    <property type="match status" value="1"/>
</dbReference>
<evidence type="ECO:0000313" key="10">
    <source>
        <dbReference type="EMBL" id="PZR04932.1"/>
    </source>
</evidence>
<evidence type="ECO:0000256" key="3">
    <source>
        <dbReference type="ARBA" id="ARBA00022553"/>
    </source>
</evidence>
<feature type="transmembrane region" description="Helical" evidence="8">
    <location>
        <begin position="16"/>
        <end position="39"/>
    </location>
</feature>
<evidence type="ECO:0000256" key="6">
    <source>
        <dbReference type="ARBA" id="ARBA00023012"/>
    </source>
</evidence>
<dbReference type="Gene3D" id="1.10.287.130">
    <property type="match status" value="1"/>
</dbReference>
<dbReference type="PANTHER" id="PTHR43711:SF1">
    <property type="entry name" value="HISTIDINE KINASE 1"/>
    <property type="match status" value="1"/>
</dbReference>
<evidence type="ECO:0000256" key="7">
    <source>
        <dbReference type="ARBA" id="ARBA00023136"/>
    </source>
</evidence>
<feature type="transmembrane region" description="Helical" evidence="8">
    <location>
        <begin position="247"/>
        <end position="266"/>
    </location>
</feature>
<gene>
    <name evidence="10" type="ORF">DI536_33290</name>
</gene>
<dbReference type="SMART" id="SM00388">
    <property type="entry name" value="HisKA"/>
    <property type="match status" value="1"/>
</dbReference>
<proteinExistence type="predicted"/>
<dbReference type="EMBL" id="QFQP01000050">
    <property type="protein sequence ID" value="PZR04932.1"/>
    <property type="molecule type" value="Genomic_DNA"/>
</dbReference>
<dbReference type="GO" id="GO:0000155">
    <property type="term" value="F:phosphorelay sensor kinase activity"/>
    <property type="evidence" value="ECO:0007669"/>
    <property type="project" value="InterPro"/>
</dbReference>
<dbReference type="InterPro" id="IPR036890">
    <property type="entry name" value="HATPase_C_sf"/>
</dbReference>
<dbReference type="EC" id="2.7.13.3" evidence="2"/>
<evidence type="ECO:0000256" key="8">
    <source>
        <dbReference type="SAM" id="Phobius"/>
    </source>
</evidence>
<dbReference type="PRINTS" id="PR00344">
    <property type="entry name" value="BCTRLSENSOR"/>
</dbReference>
<dbReference type="Pfam" id="PF02518">
    <property type="entry name" value="HATPase_c"/>
    <property type="match status" value="1"/>
</dbReference>
<dbReference type="InterPro" id="IPR004358">
    <property type="entry name" value="Sig_transdc_His_kin-like_C"/>
</dbReference>
<dbReference type="InterPro" id="IPR036097">
    <property type="entry name" value="HisK_dim/P_sf"/>
</dbReference>
<dbReference type="SUPFAM" id="SSF55874">
    <property type="entry name" value="ATPase domain of HSP90 chaperone/DNA topoisomerase II/histidine kinase"/>
    <property type="match status" value="1"/>
</dbReference>
<keyword evidence="8" id="KW-1133">Transmembrane helix</keyword>
<comment type="catalytic activity">
    <reaction evidence="1">
        <text>ATP + protein L-histidine = ADP + protein N-phospho-L-histidine.</text>
        <dbReference type="EC" id="2.7.13.3"/>
    </reaction>
</comment>
<dbReference type="PROSITE" id="PS50109">
    <property type="entry name" value="HIS_KIN"/>
    <property type="match status" value="1"/>
</dbReference>
<dbReference type="InterPro" id="IPR005467">
    <property type="entry name" value="His_kinase_dom"/>
</dbReference>
<dbReference type="SMART" id="SM00387">
    <property type="entry name" value="HATPase_c"/>
    <property type="match status" value="1"/>
</dbReference>
<evidence type="ECO:0000256" key="4">
    <source>
        <dbReference type="ARBA" id="ARBA00022679"/>
    </source>
</evidence>
<dbReference type="FunFam" id="3.30.565.10:FF:000006">
    <property type="entry name" value="Sensor histidine kinase WalK"/>
    <property type="match status" value="1"/>
</dbReference>
<reference evidence="10 11" key="1">
    <citation type="submission" date="2017-08" db="EMBL/GenBank/DDBJ databases">
        <title>Infants hospitalized years apart are colonized by the same room-sourced microbial strains.</title>
        <authorList>
            <person name="Brooks B."/>
            <person name="Olm M.R."/>
            <person name="Firek B.A."/>
            <person name="Baker R."/>
            <person name="Thomas B.C."/>
            <person name="Morowitz M.J."/>
            <person name="Banfield J.F."/>
        </authorList>
    </citation>
    <scope>NUCLEOTIDE SEQUENCE [LARGE SCALE GENOMIC DNA]</scope>
    <source>
        <strain evidence="10">S2_003_000_R2_14</strain>
    </source>
</reference>
<comment type="caution">
    <text evidence="10">The sequence shown here is derived from an EMBL/GenBank/DDBJ whole genome shotgun (WGS) entry which is preliminary data.</text>
</comment>
<keyword evidence="5 10" id="KW-0418">Kinase</keyword>
<dbReference type="SUPFAM" id="SSF47384">
    <property type="entry name" value="Homodimeric domain of signal transducing histidine kinase"/>
    <property type="match status" value="1"/>
</dbReference>
<keyword evidence="8" id="KW-0812">Transmembrane</keyword>
<accession>A0A2W5SPQ7</accession>
<keyword evidence="6" id="KW-0902">Two-component regulatory system</keyword>
<sequence length="506" mass="54681">MAGPGNVELTSFRRTFTLLILLVVLPSAGLSGFGIVAIVNERAAVEKRLEGVWAGRLASAQAELLGAFGDATVTSKDPTLTLEYDGTPLTDVGFNIRGDDVESNDPRIATAVKSIAPELAALPSRPLIFSVTSPQGTFLLAAVRDGDRIVGAQLSATAVTQLVARVGEHATPPGEEARFVLLPVKREAPPEGVVARLMSGVTEVKEAALGPPELSSTLLPVPLQDFRLVVQATGEDPVAAASTRNRVVYSVLLGLFYVTLALGVIYTGRTLYREAQLSRLKTDFVSLVSHELRTPLTSIRMFIEMLALGRVKDQQEMQTVLDLLSKETARLSGMIESVLDWSRIESGKKQYRKERMPAQTLVDAAVAAFQAQRINAPANLTVTIPQPLGDVEIDRDALSGALLNLLQNAYKYSKEDDNRIELRALVDGDFVVLEVEDHGVGIPRAEQKRIFDRFYRVDTLLSRATEGSGLGLSIAQRIVQAHDGWISVDSAPGEGSTFRIHLPVAT</sequence>